<dbReference type="Pfam" id="PF01541">
    <property type="entry name" value="GIY-YIG"/>
    <property type="match status" value="1"/>
</dbReference>
<dbReference type="InterPro" id="IPR035901">
    <property type="entry name" value="GIY-YIG_endonuc_sf"/>
</dbReference>
<sequence length="109" mass="12702">MEKVPTVYIVASQRNGTVYTGVTSDLMARIHQHRTKAFKGFTAKHSCDRLVWFEVHETMASAILREKQVKNWRRDWKLALIEQDNPRWYDLAETLGFEPLIAPQPSSRT</sequence>
<dbReference type="Proteomes" id="UP000788153">
    <property type="component" value="Unassembled WGS sequence"/>
</dbReference>
<dbReference type="Gene3D" id="3.40.1440.10">
    <property type="entry name" value="GIY-YIG endonuclease"/>
    <property type="match status" value="1"/>
</dbReference>
<gene>
    <name evidence="3" type="ORF">FHT01_001938</name>
</gene>
<dbReference type="InterPro" id="IPR050190">
    <property type="entry name" value="UPF0213_domain"/>
</dbReference>
<dbReference type="PANTHER" id="PTHR34477">
    <property type="entry name" value="UPF0213 PROTEIN YHBQ"/>
    <property type="match status" value="1"/>
</dbReference>
<evidence type="ECO:0000259" key="2">
    <source>
        <dbReference type="PROSITE" id="PS50164"/>
    </source>
</evidence>
<feature type="domain" description="GIY-YIG" evidence="2">
    <location>
        <begin position="3"/>
        <end position="79"/>
    </location>
</feature>
<accession>A0ABX0U408</accession>
<evidence type="ECO:0000313" key="4">
    <source>
        <dbReference type="Proteomes" id="UP000788153"/>
    </source>
</evidence>
<dbReference type="SMART" id="SM00465">
    <property type="entry name" value="GIYc"/>
    <property type="match status" value="1"/>
</dbReference>
<proteinExistence type="inferred from homology"/>
<dbReference type="GO" id="GO:0004519">
    <property type="term" value="F:endonuclease activity"/>
    <property type="evidence" value="ECO:0007669"/>
    <property type="project" value="UniProtKB-KW"/>
</dbReference>
<dbReference type="PANTHER" id="PTHR34477:SF5">
    <property type="entry name" value="BSL5627 PROTEIN"/>
    <property type="match status" value="1"/>
</dbReference>
<protein>
    <submittedName>
        <fullName evidence="3">Endonuclease</fullName>
    </submittedName>
</protein>
<dbReference type="RefSeq" id="WP_140046760.1">
    <property type="nucleotide sequence ID" value="NZ_BAAAEV010000001.1"/>
</dbReference>
<name>A0ABX0U408_9SPHN</name>
<dbReference type="EMBL" id="JAASQP010000001">
    <property type="protein sequence ID" value="NIJ24396.1"/>
    <property type="molecule type" value="Genomic_DNA"/>
</dbReference>
<comment type="similarity">
    <text evidence="1">Belongs to the UPF0213 family.</text>
</comment>
<keyword evidence="3" id="KW-0255">Endonuclease</keyword>
<evidence type="ECO:0000256" key="1">
    <source>
        <dbReference type="ARBA" id="ARBA00007435"/>
    </source>
</evidence>
<keyword evidence="4" id="KW-1185">Reference proteome</keyword>
<evidence type="ECO:0000313" key="3">
    <source>
        <dbReference type="EMBL" id="NIJ24396.1"/>
    </source>
</evidence>
<dbReference type="PROSITE" id="PS50164">
    <property type="entry name" value="GIY_YIG"/>
    <property type="match status" value="1"/>
</dbReference>
<reference evidence="3 4" key="1">
    <citation type="submission" date="2020-03" db="EMBL/GenBank/DDBJ databases">
        <title>Genomic Encyclopedia of Type Strains, Phase IV (KMG-IV): sequencing the most valuable type-strain genomes for metagenomic binning, comparative biology and taxonomic classification.</title>
        <authorList>
            <person name="Goeker M."/>
        </authorList>
    </citation>
    <scope>NUCLEOTIDE SEQUENCE [LARGE SCALE GENOMIC DNA]</scope>
    <source>
        <strain evidence="3 4">DSM 22753</strain>
    </source>
</reference>
<dbReference type="InterPro" id="IPR000305">
    <property type="entry name" value="GIY-YIG_endonuc"/>
</dbReference>
<keyword evidence="3" id="KW-0378">Hydrolase</keyword>
<dbReference type="SUPFAM" id="SSF82771">
    <property type="entry name" value="GIY-YIG endonuclease"/>
    <property type="match status" value="1"/>
</dbReference>
<organism evidence="3 4">
    <name type="scientific">Sphingomonas japonica</name>
    <dbReference type="NCBI Taxonomy" id="511662"/>
    <lineage>
        <taxon>Bacteria</taxon>
        <taxon>Pseudomonadati</taxon>
        <taxon>Pseudomonadota</taxon>
        <taxon>Alphaproteobacteria</taxon>
        <taxon>Sphingomonadales</taxon>
        <taxon>Sphingomonadaceae</taxon>
        <taxon>Sphingomonas</taxon>
    </lineage>
</organism>
<keyword evidence="3" id="KW-0540">Nuclease</keyword>
<comment type="caution">
    <text evidence="3">The sequence shown here is derived from an EMBL/GenBank/DDBJ whole genome shotgun (WGS) entry which is preliminary data.</text>
</comment>
<dbReference type="CDD" id="cd10448">
    <property type="entry name" value="GIY-YIG_unchar_3"/>
    <property type="match status" value="1"/>
</dbReference>